<reference evidence="1" key="1">
    <citation type="submission" date="2020-09" db="EMBL/GenBank/DDBJ databases">
        <title>Genome sequence of Vibrio parahaemolyticus isolates.</title>
        <authorList>
            <person name="Hammerl J.A."/>
            <person name="Strauch E."/>
        </authorList>
    </citation>
    <scope>NUCLEOTIDE SEQUENCE</scope>
    <source>
        <strain evidence="1">17-VB00146</strain>
    </source>
</reference>
<dbReference type="EMBL" id="JACVHL010000062">
    <property type="protein sequence ID" value="MCC3808513.1"/>
    <property type="molecule type" value="Genomic_DNA"/>
</dbReference>
<dbReference type="RefSeq" id="WP_069528272.1">
    <property type="nucleotide sequence ID" value="NZ_CP064041.1"/>
</dbReference>
<comment type="caution">
    <text evidence="1">The sequence shown here is derived from an EMBL/GenBank/DDBJ whole genome shotgun (WGS) entry which is preliminary data.</text>
</comment>
<dbReference type="Gene3D" id="1.20.120.1060">
    <property type="match status" value="1"/>
</dbReference>
<protein>
    <submittedName>
        <fullName evidence="1">Uncharacterized protein</fullName>
    </submittedName>
</protein>
<organism evidence="1 2">
    <name type="scientific">Vibrio parahaemolyticus</name>
    <dbReference type="NCBI Taxonomy" id="670"/>
    <lineage>
        <taxon>Bacteria</taxon>
        <taxon>Pseudomonadati</taxon>
        <taxon>Pseudomonadota</taxon>
        <taxon>Gammaproteobacteria</taxon>
        <taxon>Vibrionales</taxon>
        <taxon>Vibrionaceae</taxon>
        <taxon>Vibrio</taxon>
    </lineage>
</organism>
<dbReference type="AlphaFoldDB" id="A0A9Q3YLT2"/>
<dbReference type="Proteomes" id="UP000726777">
    <property type="component" value="Unassembled WGS sequence"/>
</dbReference>
<evidence type="ECO:0000313" key="2">
    <source>
        <dbReference type="Proteomes" id="UP000726777"/>
    </source>
</evidence>
<gene>
    <name evidence="1" type="ORF">IB292_26350</name>
</gene>
<name>A0A9Q3YLT2_VIBPH</name>
<sequence>MSARFEEVQWLLIDIIGDLLAPNQVFVERGDGKIANHELYMPINRMCLTQIIICLCKFDEIYRHYHSEFNLLPHDLLIKVKGIKQEIEKRNVYSFRSTYIGHAFKKEAGKQSPMTADEIEKGFNKVLSNDQVAFYDWIFPLDEMDRNGTSVVEVLNEAMQFFTTEYSLKPRL</sequence>
<proteinExistence type="predicted"/>
<evidence type="ECO:0000313" key="1">
    <source>
        <dbReference type="EMBL" id="MCC3808513.1"/>
    </source>
</evidence>
<accession>A0A9Q3YLT2</accession>